<feature type="region of interest" description="Disordered" evidence="1">
    <location>
        <begin position="42"/>
        <end position="74"/>
    </location>
</feature>
<dbReference type="PANTHER" id="PTHR41542">
    <property type="entry name" value="BLL5807 PROTEIN"/>
    <property type="match status" value="1"/>
</dbReference>
<dbReference type="SUPFAM" id="SSF54427">
    <property type="entry name" value="NTF2-like"/>
    <property type="match status" value="1"/>
</dbReference>
<keyword evidence="2" id="KW-1133">Transmembrane helix</keyword>
<keyword evidence="6" id="KW-1185">Reference proteome</keyword>
<evidence type="ECO:0000256" key="1">
    <source>
        <dbReference type="SAM" id="MobiDB-lite"/>
    </source>
</evidence>
<dbReference type="Proteomes" id="UP000600877">
    <property type="component" value="Unassembled WGS sequence"/>
</dbReference>
<dbReference type="EMBL" id="BMYW01000013">
    <property type="protein sequence ID" value="GGX99889.1"/>
    <property type="molecule type" value="Genomic_DNA"/>
</dbReference>
<sequence>MPFTLEIDNMTSRAKTALLALSLISVLAAPFADAARLGKGRSAGMQRATPTQSYQQPSAAPAQPAAPMAPAAAGQQKGSGIGGMLAAGAVGAAAGYMLSSAFGGDGDFPWLGILAGGLGGLALLSFLRNRAARQRQQAPRPMSVPNASRFEPAAAGPNGAIPPIGSGMQPQGGSGLTPPPVSLQRLPDGTEIPHFLRQAKATFLHLQNLNSAESLEEVRKYMTPELFNALRDDISGNTEAADFPQLDCTVIEAVNEGGRMIASVRFSGTVSESVGTAPVPFSEVWHYVKDDSNSAKWLIAGIQQL</sequence>
<evidence type="ECO:0000256" key="2">
    <source>
        <dbReference type="SAM" id="Phobius"/>
    </source>
</evidence>
<feature type="compositionally biased region" description="Low complexity" evidence="1">
    <location>
        <begin position="152"/>
        <end position="167"/>
    </location>
</feature>
<dbReference type="InterPro" id="IPR032710">
    <property type="entry name" value="NTF2-like_dom_sf"/>
</dbReference>
<keyword evidence="2" id="KW-0472">Membrane</keyword>
<organism evidence="5 6">
    <name type="scientific">Vogesella alkaliphila</name>
    <dbReference type="NCBI Taxonomy" id="1193621"/>
    <lineage>
        <taxon>Bacteria</taxon>
        <taxon>Pseudomonadati</taxon>
        <taxon>Pseudomonadota</taxon>
        <taxon>Betaproteobacteria</taxon>
        <taxon>Neisseriales</taxon>
        <taxon>Chromobacteriaceae</taxon>
        <taxon>Vogesella</taxon>
    </lineage>
</organism>
<dbReference type="SMART" id="SM00978">
    <property type="entry name" value="Tim44"/>
    <property type="match status" value="1"/>
</dbReference>
<accession>A0ABQ2Z0J2</accession>
<evidence type="ECO:0000313" key="5">
    <source>
        <dbReference type="EMBL" id="GGX99889.1"/>
    </source>
</evidence>
<gene>
    <name evidence="5" type="ORF">GCM10011290_29850</name>
</gene>
<feature type="region of interest" description="Disordered" evidence="1">
    <location>
        <begin position="135"/>
        <end position="179"/>
    </location>
</feature>
<comment type="caution">
    <text evidence="5">The sequence shown here is derived from an EMBL/GenBank/DDBJ whole genome shotgun (WGS) entry which is preliminary data.</text>
</comment>
<feature type="signal peptide" evidence="3">
    <location>
        <begin position="1"/>
        <end position="34"/>
    </location>
</feature>
<evidence type="ECO:0000256" key="3">
    <source>
        <dbReference type="SAM" id="SignalP"/>
    </source>
</evidence>
<dbReference type="Pfam" id="PF04280">
    <property type="entry name" value="Tim44"/>
    <property type="match status" value="1"/>
</dbReference>
<keyword evidence="2" id="KW-0812">Transmembrane</keyword>
<evidence type="ECO:0000259" key="4">
    <source>
        <dbReference type="SMART" id="SM00978"/>
    </source>
</evidence>
<feature type="compositionally biased region" description="Low complexity" evidence="1">
    <location>
        <begin position="55"/>
        <end position="74"/>
    </location>
</feature>
<keyword evidence="3" id="KW-0732">Signal</keyword>
<name>A0ABQ2Z0J2_9NEIS</name>
<feature type="domain" description="Tim44-like" evidence="4">
    <location>
        <begin position="176"/>
        <end position="304"/>
    </location>
</feature>
<dbReference type="InterPro" id="IPR007379">
    <property type="entry name" value="Tim44-like_dom"/>
</dbReference>
<dbReference type="PANTHER" id="PTHR41542:SF1">
    <property type="entry name" value="BLL5807 PROTEIN"/>
    <property type="match status" value="1"/>
</dbReference>
<proteinExistence type="predicted"/>
<reference evidence="6" key="1">
    <citation type="journal article" date="2019" name="Int. J. Syst. Evol. Microbiol.">
        <title>The Global Catalogue of Microorganisms (GCM) 10K type strain sequencing project: providing services to taxonomists for standard genome sequencing and annotation.</title>
        <authorList>
            <consortium name="The Broad Institute Genomics Platform"/>
            <consortium name="The Broad Institute Genome Sequencing Center for Infectious Disease"/>
            <person name="Wu L."/>
            <person name="Ma J."/>
        </authorList>
    </citation>
    <scope>NUCLEOTIDE SEQUENCE [LARGE SCALE GENOMIC DNA]</scope>
    <source>
        <strain evidence="6">KCTC 32041</strain>
    </source>
</reference>
<protein>
    <submittedName>
        <fullName evidence="5">Transporter</fullName>
    </submittedName>
</protein>
<feature type="transmembrane region" description="Helical" evidence="2">
    <location>
        <begin position="108"/>
        <end position="127"/>
    </location>
</feature>
<evidence type="ECO:0000313" key="6">
    <source>
        <dbReference type="Proteomes" id="UP000600877"/>
    </source>
</evidence>
<feature type="chain" id="PRO_5047360053" evidence="3">
    <location>
        <begin position="35"/>
        <end position="305"/>
    </location>
</feature>